<reference evidence="9" key="1">
    <citation type="submission" date="2020-10" db="EMBL/GenBank/DDBJ databases">
        <title>Ca. Dormibacterota MAGs.</title>
        <authorList>
            <person name="Montgomery K."/>
        </authorList>
    </citation>
    <scope>NUCLEOTIDE SEQUENCE [LARGE SCALE GENOMIC DNA]</scope>
    <source>
        <strain evidence="9">SC8812_S17_10</strain>
    </source>
</reference>
<dbReference type="CDD" id="cd17325">
    <property type="entry name" value="MFS_MdtG_SLC18_like"/>
    <property type="match status" value="1"/>
</dbReference>
<dbReference type="AlphaFoldDB" id="A0A934N377"/>
<keyword evidence="5 7" id="KW-1133">Transmembrane helix</keyword>
<dbReference type="GO" id="GO:0022857">
    <property type="term" value="F:transmembrane transporter activity"/>
    <property type="evidence" value="ECO:0007669"/>
    <property type="project" value="InterPro"/>
</dbReference>
<sequence>MRGTSATAGRGVGLRFALVLGFVGFITSFGAHVVAVNLPVYAQVVGVSVAVIGLLIAAYDLAEIVAKPLFGAIADRRGMKQTMLAGIVLFTLASLAYPLVDPRLLIVVRFVQGAGAAALSAVSLALVGAYYQERRGRAYGVYNAIKGAGYVVSPAVGTAIVARSHFATIFLVSAAIGALGFVLSLTLPKPAVDRAELDDDDAFQLSSLVVVFRRSDLWPWYLVTVVNMFLVGILFGFLPVRVHDLGYGPVATGIVLTAATATYLLVQPLAGVLADRVRPEPTVYAGLALAAVAVLTLGILRDAPLFVATAAAGAGIGVVWTNTDALFSGWARSGQLGATMGAAGSFKEFGDMLGPLLIGLLAQLLGLSTAFAICGALGLAAVVLVIRSAPPRAAE</sequence>
<feature type="transmembrane region" description="Helical" evidence="7">
    <location>
        <begin position="166"/>
        <end position="187"/>
    </location>
</feature>
<keyword evidence="6 7" id="KW-0472">Membrane</keyword>
<dbReference type="InterPro" id="IPR020846">
    <property type="entry name" value="MFS_dom"/>
</dbReference>
<comment type="caution">
    <text evidence="9">The sequence shown here is derived from an EMBL/GenBank/DDBJ whole genome shotgun (WGS) entry which is preliminary data.</text>
</comment>
<feature type="transmembrane region" description="Helical" evidence="7">
    <location>
        <begin position="250"/>
        <end position="270"/>
    </location>
</feature>
<organism evidence="9 10">
    <name type="scientific">Candidatus Nephthysia bennettiae</name>
    <dbReference type="NCBI Taxonomy" id="3127016"/>
    <lineage>
        <taxon>Bacteria</taxon>
        <taxon>Bacillati</taxon>
        <taxon>Candidatus Dormiibacterota</taxon>
        <taxon>Candidatus Dormibacteria</taxon>
        <taxon>Candidatus Dormibacterales</taxon>
        <taxon>Candidatus Dormibacteraceae</taxon>
        <taxon>Candidatus Nephthysia</taxon>
    </lineage>
</organism>
<feature type="transmembrane region" description="Helical" evidence="7">
    <location>
        <begin position="282"/>
        <end position="300"/>
    </location>
</feature>
<accession>A0A934N377</accession>
<dbReference type="EMBL" id="JAEKNR010000129">
    <property type="protein sequence ID" value="MBJ7598820.1"/>
    <property type="molecule type" value="Genomic_DNA"/>
</dbReference>
<dbReference type="Proteomes" id="UP000612893">
    <property type="component" value="Unassembled WGS sequence"/>
</dbReference>
<dbReference type="Pfam" id="PF07690">
    <property type="entry name" value="MFS_1"/>
    <property type="match status" value="1"/>
</dbReference>
<evidence type="ECO:0000313" key="10">
    <source>
        <dbReference type="Proteomes" id="UP000612893"/>
    </source>
</evidence>
<dbReference type="PANTHER" id="PTHR23517">
    <property type="entry name" value="RESISTANCE PROTEIN MDTM, PUTATIVE-RELATED-RELATED"/>
    <property type="match status" value="1"/>
</dbReference>
<protein>
    <submittedName>
        <fullName evidence="9">MFS transporter</fullName>
    </submittedName>
</protein>
<dbReference type="InterPro" id="IPR001958">
    <property type="entry name" value="Tet-R_TetA/multi-R_MdtG-like"/>
</dbReference>
<feature type="transmembrane region" description="Helical" evidence="7">
    <location>
        <begin position="40"/>
        <end position="62"/>
    </location>
</feature>
<keyword evidence="3" id="KW-1003">Cell membrane</keyword>
<name>A0A934N377_9BACT</name>
<dbReference type="PRINTS" id="PR01035">
    <property type="entry name" value="TCRTETA"/>
</dbReference>
<dbReference type="GO" id="GO:0005886">
    <property type="term" value="C:plasma membrane"/>
    <property type="evidence" value="ECO:0007669"/>
    <property type="project" value="UniProtKB-SubCell"/>
</dbReference>
<evidence type="ECO:0000256" key="2">
    <source>
        <dbReference type="ARBA" id="ARBA00022448"/>
    </source>
</evidence>
<evidence type="ECO:0000256" key="1">
    <source>
        <dbReference type="ARBA" id="ARBA00004651"/>
    </source>
</evidence>
<dbReference type="RefSeq" id="WP_338202029.1">
    <property type="nucleotide sequence ID" value="NZ_JAEKNR010000129.1"/>
</dbReference>
<feature type="transmembrane region" description="Helical" evidence="7">
    <location>
        <begin position="218"/>
        <end position="238"/>
    </location>
</feature>
<dbReference type="PROSITE" id="PS50850">
    <property type="entry name" value="MFS"/>
    <property type="match status" value="1"/>
</dbReference>
<evidence type="ECO:0000256" key="4">
    <source>
        <dbReference type="ARBA" id="ARBA00022692"/>
    </source>
</evidence>
<evidence type="ECO:0000313" key="9">
    <source>
        <dbReference type="EMBL" id="MBJ7598820.1"/>
    </source>
</evidence>
<dbReference type="InterPro" id="IPR036259">
    <property type="entry name" value="MFS_trans_sf"/>
</dbReference>
<feature type="transmembrane region" description="Helical" evidence="7">
    <location>
        <begin position="83"/>
        <end position="100"/>
    </location>
</feature>
<feature type="transmembrane region" description="Helical" evidence="7">
    <location>
        <begin position="12"/>
        <end position="34"/>
    </location>
</feature>
<feature type="transmembrane region" description="Helical" evidence="7">
    <location>
        <begin position="305"/>
        <end position="323"/>
    </location>
</feature>
<evidence type="ECO:0000256" key="3">
    <source>
        <dbReference type="ARBA" id="ARBA00022475"/>
    </source>
</evidence>
<dbReference type="SUPFAM" id="SSF103473">
    <property type="entry name" value="MFS general substrate transporter"/>
    <property type="match status" value="1"/>
</dbReference>
<keyword evidence="10" id="KW-1185">Reference proteome</keyword>
<feature type="transmembrane region" description="Helical" evidence="7">
    <location>
        <begin position="106"/>
        <end position="131"/>
    </location>
</feature>
<evidence type="ECO:0000259" key="8">
    <source>
        <dbReference type="PROSITE" id="PS50850"/>
    </source>
</evidence>
<evidence type="ECO:0000256" key="6">
    <source>
        <dbReference type="ARBA" id="ARBA00023136"/>
    </source>
</evidence>
<comment type="subcellular location">
    <subcellularLocation>
        <location evidence="1">Cell membrane</location>
        <topology evidence="1">Multi-pass membrane protein</topology>
    </subcellularLocation>
</comment>
<proteinExistence type="predicted"/>
<dbReference type="InterPro" id="IPR011701">
    <property type="entry name" value="MFS"/>
</dbReference>
<gene>
    <name evidence="9" type="ORF">JF922_12155</name>
</gene>
<evidence type="ECO:0000256" key="7">
    <source>
        <dbReference type="SAM" id="Phobius"/>
    </source>
</evidence>
<dbReference type="InterPro" id="IPR050171">
    <property type="entry name" value="MFS_Transporters"/>
</dbReference>
<feature type="transmembrane region" description="Helical" evidence="7">
    <location>
        <begin position="356"/>
        <end position="386"/>
    </location>
</feature>
<evidence type="ECO:0000256" key="5">
    <source>
        <dbReference type="ARBA" id="ARBA00022989"/>
    </source>
</evidence>
<feature type="domain" description="Major facilitator superfamily (MFS) profile" evidence="8">
    <location>
        <begin position="16"/>
        <end position="393"/>
    </location>
</feature>
<dbReference type="PANTHER" id="PTHR23517:SF3">
    <property type="entry name" value="INTEGRAL MEMBRANE TRANSPORT PROTEIN"/>
    <property type="match status" value="1"/>
</dbReference>
<keyword evidence="2" id="KW-0813">Transport</keyword>
<dbReference type="Gene3D" id="1.20.1250.20">
    <property type="entry name" value="MFS general substrate transporter like domains"/>
    <property type="match status" value="2"/>
</dbReference>
<keyword evidence="4 7" id="KW-0812">Transmembrane</keyword>